<organism evidence="1 2">
    <name type="scientific">Streptomyces sannanensis</name>
    <dbReference type="NCBI Taxonomy" id="285536"/>
    <lineage>
        <taxon>Bacteria</taxon>
        <taxon>Bacillati</taxon>
        <taxon>Actinomycetota</taxon>
        <taxon>Actinomycetes</taxon>
        <taxon>Kitasatosporales</taxon>
        <taxon>Streptomycetaceae</taxon>
        <taxon>Streptomyces</taxon>
    </lineage>
</organism>
<proteinExistence type="predicted"/>
<dbReference type="Proteomes" id="UP001499990">
    <property type="component" value="Unassembled WGS sequence"/>
</dbReference>
<reference evidence="2" key="1">
    <citation type="journal article" date="2019" name="Int. J. Syst. Evol. Microbiol.">
        <title>The Global Catalogue of Microorganisms (GCM) 10K type strain sequencing project: providing services to taxonomists for standard genome sequencing and annotation.</title>
        <authorList>
            <consortium name="The Broad Institute Genomics Platform"/>
            <consortium name="The Broad Institute Genome Sequencing Center for Infectious Disease"/>
            <person name="Wu L."/>
            <person name="Ma J."/>
        </authorList>
    </citation>
    <scope>NUCLEOTIDE SEQUENCE [LARGE SCALE GENOMIC DNA]</scope>
    <source>
        <strain evidence="2">JCM 9651</strain>
    </source>
</reference>
<evidence type="ECO:0000313" key="2">
    <source>
        <dbReference type="Proteomes" id="UP001499990"/>
    </source>
</evidence>
<protein>
    <recommendedName>
        <fullName evidence="3">C2H2-type domain-containing protein</fullName>
    </recommendedName>
</protein>
<dbReference type="EMBL" id="BAAAYL010000001">
    <property type="protein sequence ID" value="GAA3378213.1"/>
    <property type="molecule type" value="Genomic_DNA"/>
</dbReference>
<gene>
    <name evidence="1" type="ORF">GCM10020367_56820</name>
</gene>
<sequence>MPSSIGTPASAGWDAVPPRDEWPVGAIAGIGCPRCHVPYSLSRTAIRHENGAHVCVRCARDLGIPLVAGATAMPEAP</sequence>
<keyword evidence="2" id="KW-1185">Reference proteome</keyword>
<accession>A0ABP6SJ38</accession>
<comment type="caution">
    <text evidence="1">The sequence shown here is derived from an EMBL/GenBank/DDBJ whole genome shotgun (WGS) entry which is preliminary data.</text>
</comment>
<evidence type="ECO:0008006" key="3">
    <source>
        <dbReference type="Google" id="ProtNLM"/>
    </source>
</evidence>
<name>A0ABP6SJ38_9ACTN</name>
<dbReference type="RefSeq" id="WP_345042815.1">
    <property type="nucleotide sequence ID" value="NZ_BAAAYL010000001.1"/>
</dbReference>
<evidence type="ECO:0000313" key="1">
    <source>
        <dbReference type="EMBL" id="GAA3378213.1"/>
    </source>
</evidence>